<organism evidence="1">
    <name type="scientific">Tanacetum cinerariifolium</name>
    <name type="common">Dalmatian daisy</name>
    <name type="synonym">Chrysanthemum cinerariifolium</name>
    <dbReference type="NCBI Taxonomy" id="118510"/>
    <lineage>
        <taxon>Eukaryota</taxon>
        <taxon>Viridiplantae</taxon>
        <taxon>Streptophyta</taxon>
        <taxon>Embryophyta</taxon>
        <taxon>Tracheophyta</taxon>
        <taxon>Spermatophyta</taxon>
        <taxon>Magnoliopsida</taxon>
        <taxon>eudicotyledons</taxon>
        <taxon>Gunneridae</taxon>
        <taxon>Pentapetalae</taxon>
        <taxon>asterids</taxon>
        <taxon>campanulids</taxon>
        <taxon>Asterales</taxon>
        <taxon>Asteraceae</taxon>
        <taxon>Asteroideae</taxon>
        <taxon>Anthemideae</taxon>
        <taxon>Anthemidinae</taxon>
        <taxon>Tanacetum</taxon>
    </lineage>
</organism>
<proteinExistence type="predicted"/>
<dbReference type="EMBL" id="BKCJ010008459">
    <property type="protein sequence ID" value="GEU82333.1"/>
    <property type="molecule type" value="Genomic_DNA"/>
</dbReference>
<protein>
    <submittedName>
        <fullName evidence="1">MAK10-like protein</fullName>
    </submittedName>
</protein>
<sequence length="379" mass="43639">MRDSNPIRTLGDFSKPSHEGYINTIELPVRNNVDPSTHERILLLVSLLNSFHRKGLQNSTMTSLCSNNIKESLFLKHGFVSRTYSNESLNMASIFRNVKEPWALLEDLALYDNKSWNNQRDFAKPIKAISLPQDVPSTSGRHLIEIKNQVQCLMEAHLNLRQPTKVNKITSSWEICSGPHDTQYCMENPEQTFVEYASSHTDEARGEWYTFKPEHNNLGDTYNPSWKIHPSLRNGYEYGGRNFIRLGRDMHVFVGNMSYVMDFTVLENIETDIDIGLSQVVFGRTFVEIAYLAINRRYGLMTFANEIKEITFKTPYKDPKRSELSSEGHDLLLFRVILSEDDYDRGCRKPSDLEDGFYRDTTKLGSEYLTGMDDEGEVT</sequence>
<reference evidence="1" key="1">
    <citation type="journal article" date="2019" name="Sci. Rep.">
        <title>Draft genome of Tanacetum cinerariifolium, the natural source of mosquito coil.</title>
        <authorList>
            <person name="Yamashiro T."/>
            <person name="Shiraishi A."/>
            <person name="Satake H."/>
            <person name="Nakayama K."/>
        </authorList>
    </citation>
    <scope>NUCLEOTIDE SEQUENCE</scope>
</reference>
<name>A0A6L2N824_TANCI</name>
<comment type="caution">
    <text evidence="1">The sequence shown here is derived from an EMBL/GenBank/DDBJ whole genome shotgun (WGS) entry which is preliminary data.</text>
</comment>
<evidence type="ECO:0000313" key="1">
    <source>
        <dbReference type="EMBL" id="GEU82333.1"/>
    </source>
</evidence>
<dbReference type="AlphaFoldDB" id="A0A6L2N824"/>
<accession>A0A6L2N824</accession>
<gene>
    <name evidence="1" type="ORF">Tci_054311</name>
</gene>